<dbReference type="Proteomes" id="UP000279386">
    <property type="component" value="Segment"/>
</dbReference>
<proteinExistence type="predicted"/>
<name>A0A1C3S6Q0_9CAUD</name>
<sequence>MSRFSVYIVNVSKDGSLIEFDVVDNNDNSYGIKVQDNVVQFSTRTNFENPVQVPNFIEDEAARFQYETAFDNMHMHIIMQQSLVQLLQVFRQNIYVHEVSINGIQSSVLFGTNM</sequence>
<accession>A0A1C3S6Q0</accession>
<evidence type="ECO:0000313" key="2">
    <source>
        <dbReference type="Proteomes" id="UP000279386"/>
    </source>
</evidence>
<gene>
    <name evidence="1" type="ORF">PSLUR01_00262</name>
</gene>
<evidence type="ECO:0000313" key="1">
    <source>
        <dbReference type="EMBL" id="SCA80239.1"/>
    </source>
</evidence>
<dbReference type="EMBL" id="LT603033">
    <property type="protein sequence ID" value="SCA80239.1"/>
    <property type="molecule type" value="Genomic_DNA"/>
</dbReference>
<organism evidence="1 2">
    <name type="scientific">Escherichia phage vB_Eco_slurp01</name>
    <dbReference type="NCBI Taxonomy" id="1874688"/>
    <lineage>
        <taxon>Viruses</taxon>
        <taxon>Duplodnaviria</taxon>
        <taxon>Heunggongvirae</taxon>
        <taxon>Uroviricota</taxon>
        <taxon>Caudoviricetes</taxon>
        <taxon>Asteriusvirus</taxon>
        <taxon>Asteriusvirus PBECO4</taxon>
    </lineage>
</organism>
<protein>
    <submittedName>
        <fullName evidence="1">Uncharacterized protein</fullName>
    </submittedName>
</protein>
<reference evidence="1 2" key="1">
    <citation type="submission" date="2016-07" db="EMBL/GenBank/DDBJ databases">
        <authorList>
            <person name="Millard A."/>
        </authorList>
    </citation>
    <scope>NUCLEOTIDE SEQUENCE [LARGE SCALE GENOMIC DNA]</scope>
</reference>